<evidence type="ECO:0000313" key="2">
    <source>
        <dbReference type="Proteomes" id="UP000772618"/>
    </source>
</evidence>
<dbReference type="Proteomes" id="UP000772618">
    <property type="component" value="Unassembled WGS sequence"/>
</dbReference>
<sequence length="123" mass="13880">MKTPDILEKREGQDVPFLKDLAACTKELKERGYKEDFRVDEDGLKTYGNSDKAYQSNEIKILNFYRFEGVSDPGDMAVLYVIETNDGIKGTLSDGYGPYASEDVSKFIVKVKEIQKEIPQANA</sequence>
<dbReference type="RefSeq" id="WP_254152357.1">
    <property type="nucleotide sequence ID" value="NZ_JAHESD010000005.1"/>
</dbReference>
<dbReference type="EMBL" id="JAHESD010000005">
    <property type="protein sequence ID" value="MBT1702428.1"/>
    <property type="molecule type" value="Genomic_DNA"/>
</dbReference>
<proteinExistence type="predicted"/>
<evidence type="ECO:0008006" key="3">
    <source>
        <dbReference type="Google" id="ProtNLM"/>
    </source>
</evidence>
<comment type="caution">
    <text evidence="1">The sequence shown here is derived from an EMBL/GenBank/DDBJ whole genome shotgun (WGS) entry which is preliminary data.</text>
</comment>
<evidence type="ECO:0000313" key="1">
    <source>
        <dbReference type="EMBL" id="MBT1702428.1"/>
    </source>
</evidence>
<accession>A0ABS5VN31</accession>
<gene>
    <name evidence="1" type="ORF">KK060_04005</name>
</gene>
<protein>
    <recommendedName>
        <fullName evidence="3">Phosphoribosylpyrophosphate synthetase</fullName>
    </recommendedName>
</protein>
<reference evidence="1 2" key="1">
    <citation type="submission" date="2021-05" db="EMBL/GenBank/DDBJ databases">
        <title>A Polyphasic approach of four new species of the genus Ohtaekwangia: Ohtaekwangia histidinii sp. nov., Ohtaekwangia cretensis sp. nov., Ohtaekwangia indiensis sp. nov., Ohtaekwangia reichenbachii sp. nov. from diverse environment.</title>
        <authorList>
            <person name="Octaviana S."/>
        </authorList>
    </citation>
    <scope>NUCLEOTIDE SEQUENCE [LARGE SCALE GENOMIC DNA]</scope>
    <source>
        <strain evidence="1 2">PWU20</strain>
    </source>
</reference>
<name>A0ABS5VN31_9BACT</name>
<keyword evidence="2" id="KW-1185">Reference proteome</keyword>
<organism evidence="1 2">
    <name type="scientific">Chryseosolibacter indicus</name>
    <dbReference type="NCBI Taxonomy" id="2782351"/>
    <lineage>
        <taxon>Bacteria</taxon>
        <taxon>Pseudomonadati</taxon>
        <taxon>Bacteroidota</taxon>
        <taxon>Cytophagia</taxon>
        <taxon>Cytophagales</taxon>
        <taxon>Chryseotaleaceae</taxon>
        <taxon>Chryseosolibacter</taxon>
    </lineage>
</organism>